<dbReference type="EMBL" id="LIIK01000006">
    <property type="protein sequence ID" value="KQM09406.1"/>
    <property type="molecule type" value="Genomic_DNA"/>
</dbReference>
<evidence type="ECO:0000259" key="9">
    <source>
        <dbReference type="Pfam" id="PF12704"/>
    </source>
</evidence>
<evidence type="ECO:0000256" key="7">
    <source>
        <dbReference type="SAM" id="Phobius"/>
    </source>
</evidence>
<protein>
    <recommendedName>
        <fullName evidence="12">ABC3 transporter permease protein domain-containing protein</fullName>
    </recommendedName>
</protein>
<evidence type="ECO:0000256" key="4">
    <source>
        <dbReference type="ARBA" id="ARBA00022692"/>
    </source>
</evidence>
<evidence type="ECO:0000256" key="5">
    <source>
        <dbReference type="ARBA" id="ARBA00022989"/>
    </source>
</evidence>
<dbReference type="InterPro" id="IPR051447">
    <property type="entry name" value="Lipoprotein-release_system"/>
</dbReference>
<dbReference type="AlphaFoldDB" id="A0A0Q4AZ66"/>
<dbReference type="Pfam" id="PF02687">
    <property type="entry name" value="FtsX"/>
    <property type="match status" value="1"/>
</dbReference>
<feature type="domain" description="ABC3 transporter permease C-terminal" evidence="8">
    <location>
        <begin position="276"/>
        <end position="401"/>
    </location>
</feature>
<dbReference type="Proteomes" id="UP000054172">
    <property type="component" value="Unassembled WGS sequence"/>
</dbReference>
<feature type="transmembrane region" description="Helical" evidence="7">
    <location>
        <begin position="20"/>
        <end position="41"/>
    </location>
</feature>
<dbReference type="InterPro" id="IPR025857">
    <property type="entry name" value="MacB_PCD"/>
</dbReference>
<keyword evidence="11" id="KW-1185">Reference proteome</keyword>
<proteinExistence type="inferred from homology"/>
<name>A0A0Q4AZ66_9BACT</name>
<evidence type="ECO:0000313" key="10">
    <source>
        <dbReference type="EMBL" id="KQM09406.1"/>
    </source>
</evidence>
<dbReference type="STRING" id="1702214.AL399_01950"/>
<gene>
    <name evidence="10" type="ORF">AL399_01950</name>
</gene>
<feature type="domain" description="MacB-like periplasmic core" evidence="9">
    <location>
        <begin position="23"/>
        <end position="238"/>
    </location>
</feature>
<keyword evidence="3" id="KW-1003">Cell membrane</keyword>
<comment type="similarity">
    <text evidence="2">Belongs to the ABC-4 integral membrane protein family. LolC/E subfamily.</text>
</comment>
<evidence type="ECO:0000259" key="8">
    <source>
        <dbReference type="Pfam" id="PF02687"/>
    </source>
</evidence>
<evidence type="ECO:0000256" key="2">
    <source>
        <dbReference type="ARBA" id="ARBA00005236"/>
    </source>
</evidence>
<dbReference type="Pfam" id="PF12704">
    <property type="entry name" value="MacB_PCD"/>
    <property type="match status" value="1"/>
</dbReference>
<feature type="transmembrane region" description="Helical" evidence="7">
    <location>
        <begin position="328"/>
        <end position="350"/>
    </location>
</feature>
<evidence type="ECO:0008006" key="12">
    <source>
        <dbReference type="Google" id="ProtNLM"/>
    </source>
</evidence>
<reference evidence="10" key="1">
    <citation type="submission" date="2015-08" db="EMBL/GenBank/DDBJ databases">
        <title>Candidatus Bacteriodes Periocalifornicus.</title>
        <authorList>
            <person name="McLean J.S."/>
            <person name="Kelley S."/>
        </authorList>
    </citation>
    <scope>NUCLEOTIDE SEQUENCE [LARGE SCALE GENOMIC DNA]</scope>
    <source>
        <strain evidence="10">12B</strain>
    </source>
</reference>
<keyword evidence="6 7" id="KW-0472">Membrane</keyword>
<comment type="subcellular location">
    <subcellularLocation>
        <location evidence="1">Cell membrane</location>
        <topology evidence="1">Multi-pass membrane protein</topology>
    </subcellularLocation>
</comment>
<feature type="transmembrane region" description="Helical" evidence="7">
    <location>
        <begin position="274"/>
        <end position="298"/>
    </location>
</feature>
<dbReference type="GO" id="GO:0098797">
    <property type="term" value="C:plasma membrane protein complex"/>
    <property type="evidence" value="ECO:0007669"/>
    <property type="project" value="TreeGrafter"/>
</dbReference>
<accession>A0A0Q4AZ66</accession>
<evidence type="ECO:0000256" key="1">
    <source>
        <dbReference type="ARBA" id="ARBA00004651"/>
    </source>
</evidence>
<evidence type="ECO:0000313" key="11">
    <source>
        <dbReference type="Proteomes" id="UP000054172"/>
    </source>
</evidence>
<keyword evidence="4 7" id="KW-0812">Transmembrane</keyword>
<dbReference type="InterPro" id="IPR003838">
    <property type="entry name" value="ABC3_permease_C"/>
</dbReference>
<feature type="transmembrane region" description="Helical" evidence="7">
    <location>
        <begin position="370"/>
        <end position="397"/>
    </location>
</feature>
<dbReference type="PANTHER" id="PTHR30489:SF0">
    <property type="entry name" value="LIPOPROTEIN-RELEASING SYSTEM TRANSMEMBRANE PROTEIN LOLE"/>
    <property type="match status" value="1"/>
</dbReference>
<dbReference type="PATRIC" id="fig|1702214.3.peg.71"/>
<sequence length="408" mass="45452">MERKERRIGKGSGRLSRPFLRVAVGALGVSVAAMVVALSVAKGFQREIGERTVGFVGHIQVVNLDMNASYEQRPIARQQPFLPAVRSLPGVLSVGAFGVKAGIVKTADQMQGCVLKGVDSARDLHFFSKYLQRGRLPDFTGDEPSLETMISESFAKALFLDTGQDVVVYFVERPPRVRKFHIVGVYDTQMHEFDMTYLYCDLRHIQQLNDWGVDRVGGYEVRVGELEDLDRVYGQVEDLCTYELQPDGTLLQAVDVREKYSTIFDWLALQDINVAVLLTLILLVAGVNMVTALLILILERTWQIGLLKALGATNGQIRRLFLLKALRILIWGLVIGNTVGVGICLAQHYWHFARLNPEEYYMDHVPVLVQGGMVLLVNAGVVVVTLLMLLIPSGLLARVSPVEAMRME</sequence>
<evidence type="ECO:0000256" key="6">
    <source>
        <dbReference type="ARBA" id="ARBA00023136"/>
    </source>
</evidence>
<evidence type="ECO:0000256" key="3">
    <source>
        <dbReference type="ARBA" id="ARBA00022475"/>
    </source>
</evidence>
<comment type="caution">
    <text evidence="10">The sequence shown here is derived from an EMBL/GenBank/DDBJ whole genome shotgun (WGS) entry which is preliminary data.</text>
</comment>
<dbReference type="GO" id="GO:0044874">
    <property type="term" value="P:lipoprotein localization to outer membrane"/>
    <property type="evidence" value="ECO:0007669"/>
    <property type="project" value="TreeGrafter"/>
</dbReference>
<organism evidence="10 11">
    <name type="scientific">Candidatus [Bacteroides] periocalifornicus</name>
    <dbReference type="NCBI Taxonomy" id="1702214"/>
    <lineage>
        <taxon>Bacteria</taxon>
        <taxon>Pseudomonadati</taxon>
        <taxon>Bacteroidota</taxon>
    </lineage>
</organism>
<dbReference type="PANTHER" id="PTHR30489">
    <property type="entry name" value="LIPOPROTEIN-RELEASING SYSTEM TRANSMEMBRANE PROTEIN LOLE"/>
    <property type="match status" value="1"/>
</dbReference>
<keyword evidence="5 7" id="KW-1133">Transmembrane helix</keyword>